<accession>A0ACD3AXG8</accession>
<proteinExistence type="predicted"/>
<dbReference type="Proteomes" id="UP000308600">
    <property type="component" value="Unassembled WGS sequence"/>
</dbReference>
<evidence type="ECO:0000313" key="2">
    <source>
        <dbReference type="Proteomes" id="UP000308600"/>
    </source>
</evidence>
<evidence type="ECO:0000313" key="1">
    <source>
        <dbReference type="EMBL" id="TFK70301.1"/>
    </source>
</evidence>
<organism evidence="1 2">
    <name type="scientific">Pluteus cervinus</name>
    <dbReference type="NCBI Taxonomy" id="181527"/>
    <lineage>
        <taxon>Eukaryota</taxon>
        <taxon>Fungi</taxon>
        <taxon>Dikarya</taxon>
        <taxon>Basidiomycota</taxon>
        <taxon>Agaricomycotina</taxon>
        <taxon>Agaricomycetes</taxon>
        <taxon>Agaricomycetidae</taxon>
        <taxon>Agaricales</taxon>
        <taxon>Pluteineae</taxon>
        <taxon>Pluteaceae</taxon>
        <taxon>Pluteus</taxon>
    </lineage>
</organism>
<protein>
    <submittedName>
        <fullName evidence="1">Uncharacterized protein</fullName>
    </submittedName>
</protein>
<reference evidence="1 2" key="1">
    <citation type="journal article" date="2019" name="Nat. Ecol. Evol.">
        <title>Megaphylogeny resolves global patterns of mushroom evolution.</title>
        <authorList>
            <person name="Varga T."/>
            <person name="Krizsan K."/>
            <person name="Foldi C."/>
            <person name="Dima B."/>
            <person name="Sanchez-Garcia M."/>
            <person name="Sanchez-Ramirez S."/>
            <person name="Szollosi G.J."/>
            <person name="Szarkandi J.G."/>
            <person name="Papp V."/>
            <person name="Albert L."/>
            <person name="Andreopoulos W."/>
            <person name="Angelini C."/>
            <person name="Antonin V."/>
            <person name="Barry K.W."/>
            <person name="Bougher N.L."/>
            <person name="Buchanan P."/>
            <person name="Buyck B."/>
            <person name="Bense V."/>
            <person name="Catcheside P."/>
            <person name="Chovatia M."/>
            <person name="Cooper J."/>
            <person name="Damon W."/>
            <person name="Desjardin D."/>
            <person name="Finy P."/>
            <person name="Geml J."/>
            <person name="Haridas S."/>
            <person name="Hughes K."/>
            <person name="Justo A."/>
            <person name="Karasinski D."/>
            <person name="Kautmanova I."/>
            <person name="Kiss B."/>
            <person name="Kocsube S."/>
            <person name="Kotiranta H."/>
            <person name="LaButti K.M."/>
            <person name="Lechner B.E."/>
            <person name="Liimatainen K."/>
            <person name="Lipzen A."/>
            <person name="Lukacs Z."/>
            <person name="Mihaltcheva S."/>
            <person name="Morgado L.N."/>
            <person name="Niskanen T."/>
            <person name="Noordeloos M.E."/>
            <person name="Ohm R.A."/>
            <person name="Ortiz-Santana B."/>
            <person name="Ovrebo C."/>
            <person name="Racz N."/>
            <person name="Riley R."/>
            <person name="Savchenko A."/>
            <person name="Shiryaev A."/>
            <person name="Soop K."/>
            <person name="Spirin V."/>
            <person name="Szebenyi C."/>
            <person name="Tomsovsky M."/>
            <person name="Tulloss R.E."/>
            <person name="Uehling J."/>
            <person name="Grigoriev I.V."/>
            <person name="Vagvolgyi C."/>
            <person name="Papp T."/>
            <person name="Martin F.M."/>
            <person name="Miettinen O."/>
            <person name="Hibbett D.S."/>
            <person name="Nagy L.G."/>
        </authorList>
    </citation>
    <scope>NUCLEOTIDE SEQUENCE [LARGE SCALE GENOMIC DNA]</scope>
    <source>
        <strain evidence="1 2">NL-1719</strain>
    </source>
</reference>
<gene>
    <name evidence="1" type="ORF">BDN72DRAFT_547004</name>
</gene>
<dbReference type="EMBL" id="ML208315">
    <property type="protein sequence ID" value="TFK70301.1"/>
    <property type="molecule type" value="Genomic_DNA"/>
</dbReference>
<keyword evidence="2" id="KW-1185">Reference proteome</keyword>
<name>A0ACD3AXG8_9AGAR</name>
<sequence length="90" mass="10597">MRQSYLCSFKKRHSWTRRISYLIVPVFPYSFGCTNCIRLLGQIPSPTDAVPRFFQLNCPREKSHHMCILSFRHAGNDRDDWSTPLSSVKY</sequence>